<name>A0A080ZUL5_PHYNI</name>
<protein>
    <submittedName>
        <fullName evidence="1">Uncharacterized protein</fullName>
    </submittedName>
</protein>
<dbReference type="AlphaFoldDB" id="A0A080ZUL5"/>
<evidence type="ECO:0000313" key="1">
    <source>
        <dbReference type="EMBL" id="ETO70326.1"/>
    </source>
</evidence>
<organism evidence="1 2">
    <name type="scientific">Phytophthora nicotianae P1976</name>
    <dbReference type="NCBI Taxonomy" id="1317066"/>
    <lineage>
        <taxon>Eukaryota</taxon>
        <taxon>Sar</taxon>
        <taxon>Stramenopiles</taxon>
        <taxon>Oomycota</taxon>
        <taxon>Peronosporomycetes</taxon>
        <taxon>Peronosporales</taxon>
        <taxon>Peronosporaceae</taxon>
        <taxon>Phytophthora</taxon>
    </lineage>
</organism>
<dbReference type="EMBL" id="ANJA01002352">
    <property type="protein sequence ID" value="ETO70326.1"/>
    <property type="molecule type" value="Genomic_DNA"/>
</dbReference>
<proteinExistence type="predicted"/>
<reference evidence="1 2" key="1">
    <citation type="submission" date="2013-11" db="EMBL/GenBank/DDBJ databases">
        <title>The Genome Sequence of Phytophthora parasitica P1976.</title>
        <authorList>
            <consortium name="The Broad Institute Genomics Platform"/>
            <person name="Russ C."/>
            <person name="Tyler B."/>
            <person name="Panabieres F."/>
            <person name="Shan W."/>
            <person name="Tripathy S."/>
            <person name="Grunwald N."/>
            <person name="Machado M."/>
            <person name="Johnson C.S."/>
            <person name="Walker B."/>
            <person name="Young S."/>
            <person name="Zeng Q."/>
            <person name="Gargeya S."/>
            <person name="Fitzgerald M."/>
            <person name="Haas B."/>
            <person name="Abouelleil A."/>
            <person name="Allen A.W."/>
            <person name="Alvarado L."/>
            <person name="Arachchi H.M."/>
            <person name="Berlin A.M."/>
            <person name="Chapman S.B."/>
            <person name="Gainer-Dewar J."/>
            <person name="Goldberg J."/>
            <person name="Griggs A."/>
            <person name="Gujja S."/>
            <person name="Hansen M."/>
            <person name="Howarth C."/>
            <person name="Imamovic A."/>
            <person name="Ireland A."/>
            <person name="Larimer J."/>
            <person name="McCowan C."/>
            <person name="Murphy C."/>
            <person name="Pearson M."/>
            <person name="Poon T.W."/>
            <person name="Priest M."/>
            <person name="Roberts A."/>
            <person name="Saif S."/>
            <person name="Shea T."/>
            <person name="Sisk P."/>
            <person name="Sykes S."/>
            <person name="Wortman J."/>
            <person name="Nusbaum C."/>
            <person name="Birren B."/>
        </authorList>
    </citation>
    <scope>NUCLEOTIDE SEQUENCE [LARGE SCALE GENOMIC DNA]</scope>
    <source>
        <strain evidence="1 2">P1976</strain>
    </source>
</reference>
<accession>A0A080ZUL5</accession>
<evidence type="ECO:0000313" key="2">
    <source>
        <dbReference type="Proteomes" id="UP000028582"/>
    </source>
</evidence>
<dbReference type="Proteomes" id="UP000028582">
    <property type="component" value="Unassembled WGS sequence"/>
</dbReference>
<comment type="caution">
    <text evidence="1">The sequence shown here is derived from an EMBL/GenBank/DDBJ whole genome shotgun (WGS) entry which is preliminary data.</text>
</comment>
<sequence>MERHSAHDLRADNVAMDVDSVEDVVADAAANRDTLAGSNLHRRQHDSQDSLWEMDVDMTAESDSNRVLLAVAPKKLNRAPLADVPQQLFLSSTELLA</sequence>
<gene>
    <name evidence="1" type="ORF">F444_13182</name>
</gene>